<reference evidence="2" key="1">
    <citation type="submission" date="2017-01" db="EMBL/GenBank/DDBJ databases">
        <title>Genome Analysis of Deinococcus marmoris KOPRI26562.</title>
        <authorList>
            <person name="Kim J.H."/>
            <person name="Oh H.-M."/>
        </authorList>
    </citation>
    <scope>NUCLEOTIDE SEQUENCE [LARGE SCALE GENOMIC DNA]</scope>
    <source>
        <strain evidence="2">PAMC 26633</strain>
    </source>
</reference>
<dbReference type="EMBL" id="MTHB01000285">
    <property type="protein sequence ID" value="OXC72061.1"/>
    <property type="molecule type" value="Genomic_DNA"/>
</dbReference>
<evidence type="ECO:0000313" key="2">
    <source>
        <dbReference type="Proteomes" id="UP000214720"/>
    </source>
</evidence>
<proteinExistence type="predicted"/>
<sequence>MNYHPPASFFGNRPSYREVAWFRLFLRNPRLCVANGE</sequence>
<organism evidence="1 2">
    <name type="scientific">Caballeronia sordidicola</name>
    <name type="common">Burkholderia sordidicola</name>
    <dbReference type="NCBI Taxonomy" id="196367"/>
    <lineage>
        <taxon>Bacteria</taxon>
        <taxon>Pseudomonadati</taxon>
        <taxon>Pseudomonadota</taxon>
        <taxon>Betaproteobacteria</taxon>
        <taxon>Burkholderiales</taxon>
        <taxon>Burkholderiaceae</taxon>
        <taxon>Caballeronia</taxon>
    </lineage>
</organism>
<accession>A0A226WLK0</accession>
<dbReference type="Proteomes" id="UP000214720">
    <property type="component" value="Unassembled WGS sequence"/>
</dbReference>
<gene>
    <name evidence="1" type="ORF">BSU04_43840</name>
</gene>
<evidence type="ECO:0000313" key="1">
    <source>
        <dbReference type="EMBL" id="OXC72061.1"/>
    </source>
</evidence>
<comment type="caution">
    <text evidence="1">The sequence shown here is derived from an EMBL/GenBank/DDBJ whole genome shotgun (WGS) entry which is preliminary data.</text>
</comment>
<name>A0A226WLK0_CABSO</name>
<dbReference type="AlphaFoldDB" id="A0A226WLK0"/>
<protein>
    <submittedName>
        <fullName evidence="1">Uncharacterized protein</fullName>
    </submittedName>
</protein>